<feature type="region of interest" description="Disordered" evidence="6">
    <location>
        <begin position="1210"/>
        <end position="1253"/>
    </location>
</feature>
<dbReference type="InterPro" id="IPR036388">
    <property type="entry name" value="WH-like_DNA-bd_sf"/>
</dbReference>
<dbReference type="GO" id="GO:0003677">
    <property type="term" value="F:DNA binding"/>
    <property type="evidence" value="ECO:0007669"/>
    <property type="project" value="InterPro"/>
</dbReference>
<gene>
    <name evidence="9" type="ORF">CLODIP_2_CD14822</name>
</gene>
<dbReference type="Gene3D" id="1.10.150.60">
    <property type="entry name" value="ARID DNA-binding domain"/>
    <property type="match status" value="1"/>
</dbReference>
<evidence type="ECO:0000256" key="3">
    <source>
        <dbReference type="ARBA" id="ARBA00023163"/>
    </source>
</evidence>
<dbReference type="GO" id="GO:0006325">
    <property type="term" value="P:chromatin organization"/>
    <property type="evidence" value="ECO:0007669"/>
    <property type="project" value="UniProtKB-KW"/>
</dbReference>
<evidence type="ECO:0000256" key="5">
    <source>
        <dbReference type="SAM" id="Coils"/>
    </source>
</evidence>
<dbReference type="InterPro" id="IPR036431">
    <property type="entry name" value="ARID_dom_sf"/>
</dbReference>
<evidence type="ECO:0000256" key="4">
    <source>
        <dbReference type="ARBA" id="ARBA00023242"/>
    </source>
</evidence>
<feature type="compositionally biased region" description="Polar residues" evidence="6">
    <location>
        <begin position="1360"/>
        <end position="1383"/>
    </location>
</feature>
<dbReference type="InterPro" id="IPR013087">
    <property type="entry name" value="Znf_C2H2_type"/>
</dbReference>
<dbReference type="PROSITE" id="PS51011">
    <property type="entry name" value="ARID"/>
    <property type="match status" value="1"/>
</dbReference>
<feature type="compositionally biased region" description="Low complexity" evidence="6">
    <location>
        <begin position="1788"/>
        <end position="1822"/>
    </location>
</feature>
<feature type="compositionally biased region" description="Low complexity" evidence="6">
    <location>
        <begin position="1562"/>
        <end position="1576"/>
    </location>
</feature>
<feature type="compositionally biased region" description="Polar residues" evidence="6">
    <location>
        <begin position="1216"/>
        <end position="1232"/>
    </location>
</feature>
<evidence type="ECO:0008006" key="11">
    <source>
        <dbReference type="Google" id="ProtNLM"/>
    </source>
</evidence>
<dbReference type="OrthoDB" id="338531at2759"/>
<keyword evidence="4" id="KW-0539">Nucleus</keyword>
<dbReference type="InterPro" id="IPR016024">
    <property type="entry name" value="ARM-type_fold"/>
</dbReference>
<dbReference type="SUPFAM" id="SSF48371">
    <property type="entry name" value="ARM repeat"/>
    <property type="match status" value="1"/>
</dbReference>
<feature type="region of interest" description="Disordered" evidence="6">
    <location>
        <begin position="1949"/>
        <end position="1970"/>
    </location>
</feature>
<keyword evidence="10" id="KW-1185">Reference proteome</keyword>
<dbReference type="GO" id="GO:0006355">
    <property type="term" value="P:regulation of DNA-templated transcription"/>
    <property type="evidence" value="ECO:0007669"/>
    <property type="project" value="InterPro"/>
</dbReference>
<dbReference type="InterPro" id="IPR045864">
    <property type="entry name" value="aa-tRNA-synth_II/BPL/LPL"/>
</dbReference>
<feature type="compositionally biased region" description="Low complexity" evidence="6">
    <location>
        <begin position="1949"/>
        <end position="1958"/>
    </location>
</feature>
<dbReference type="EMBL" id="CADEPI010000011">
    <property type="protein sequence ID" value="CAB3363152.1"/>
    <property type="molecule type" value="Genomic_DNA"/>
</dbReference>
<accession>A0A8S1C244</accession>
<keyword evidence="5" id="KW-0175">Coiled coil</keyword>
<proteinExistence type="predicted"/>
<keyword evidence="3" id="KW-0804">Transcription</keyword>
<reference evidence="9 10" key="1">
    <citation type="submission" date="2020-04" db="EMBL/GenBank/DDBJ databases">
        <authorList>
            <person name="Alioto T."/>
            <person name="Alioto T."/>
            <person name="Gomez Garrido J."/>
        </authorList>
    </citation>
    <scope>NUCLEOTIDE SEQUENCE [LARGE SCALE GENOMIC DNA]</scope>
</reference>
<feature type="compositionally biased region" description="Low complexity" evidence="6">
    <location>
        <begin position="1233"/>
        <end position="1253"/>
    </location>
</feature>
<dbReference type="InterPro" id="IPR003150">
    <property type="entry name" value="DNA-bd_RFX"/>
</dbReference>
<feature type="domain" description="RFX-type winged-helix" evidence="8">
    <location>
        <begin position="1043"/>
        <end position="1122"/>
    </location>
</feature>
<dbReference type="Gene3D" id="1.25.10.10">
    <property type="entry name" value="Leucine-rich Repeat Variant"/>
    <property type="match status" value="1"/>
</dbReference>
<dbReference type="Gene3D" id="1.10.10.10">
    <property type="entry name" value="Winged helix-like DNA-binding domain superfamily/Winged helix DNA-binding domain"/>
    <property type="match status" value="1"/>
</dbReference>
<evidence type="ECO:0000313" key="10">
    <source>
        <dbReference type="Proteomes" id="UP000494165"/>
    </source>
</evidence>
<dbReference type="SMART" id="SM00501">
    <property type="entry name" value="BRIGHT"/>
    <property type="match status" value="1"/>
</dbReference>
<feature type="compositionally biased region" description="Polar residues" evidence="6">
    <location>
        <begin position="1978"/>
        <end position="1989"/>
    </location>
</feature>
<feature type="region of interest" description="Disordered" evidence="6">
    <location>
        <begin position="1978"/>
        <end position="1997"/>
    </location>
</feature>
<feature type="region of interest" description="Disordered" evidence="6">
    <location>
        <begin position="1127"/>
        <end position="1152"/>
    </location>
</feature>
<sequence>MQNVNVEKLKESWDFLESVKATKRNIELKREATTKELKELFKDEKKNEKEIKPLKAVSVMLKENLKSMTQEIAALEDNVILKLLQLPNDLHPKTPPEKNKIFYEKNAVEDFTSAKAHLELSLSQICYKTMGGYVKSANSDFVKSVIAEGCGLAHRDASSVLILLSDEDTSPDASVHLVGGASRASFCALFAKTLNAYETLPIKLVTVGRQYYPDQELASPVQTTATEVFAVLENCREKEYDVYMDMLEDVKCLYNSLSVPYRLDFVRGMAKILNKDPVTYQKERDAFLRELHHFHDGRGTPFRQIPRLHGHEVDLYLLYVLVTAHGGWEKVNQRAEWDTLLEQFSLSSLCVNGGVALKQIYIRYLERYERVHFMGEVADQDEDPEDAHNRRWSVRAIHNVPLTYNHHHHNISESMRSNAGLSTNLFKPTEYDRLALSLLSPLPNEQDYAINVCTLLSNEGKHTLKLDRCPRLIDLLLAHAGVFAESSLRNAFMDMFRKAKCQSTMRFWSDVVEEKDFLELTEPPPVKEFSSNYCLPPTPSSLPDNLLDSECVLEESDLNKCAEELQDRASPPSTKPPSVVPENETADDCTMVDLSEGPSAEVPSNDVQQDPVTDPSEAACETDSSLQKMQVDNEKTNDGPSQSPQVEGGEGAPDGESAPAANPEGGADPIKPEEVDAQPPGGEVPSKPEVEVEVKVEKPKIRMVEVPEDEIPQLPQPEGESLFWCDQVDYSKLGPLVDFGQSEKDFLCLGRGLGVNEVLGQRVLQIATILRNLSFEEENIPVLSKNASFLRFALICTQSKWNRLSQMGLDMLSQVACEMVLEDPQTDTLAAMLLSTVTKGLSSPDRFMIISCLEIINKLSQNEVNEELMLKLVEQKVYDQVCTFLTLHDIMLLIYTLECLYSLSSLGEKACNSICRVHGAIDTLVSLITVEAQSYGPRACILMRVVERVPEQGGVVHATNNVVMNAPMQSPQLTQLTTMNVTPAAQTTVVTRQVLTPQRPIQAMPQPTPGTTTIVIQAPQAQIVQQQQHQQQQQQIQENEQYGMAWLRANYEHSSGAVVEQNEMYQQYVAACSKIGRRGLPSFQFSRLVRTVFGGSVGPNPKPLTAPGGTQEFQYVGIKVRASGVPPVASGHAVTSTQLQPTPSPTPATVAENAPITPVTSAGAGDSALIAPSPILKAQLSAPSKPGVKVDSKSQVMAHPHLTQALLGNAQHPAQRPTSGSPSPANTSQGAQSTCSSSQPTPSSSSSSSTPNTSLIKSLLASKVNTAPCITSTSVVESMSMLNVVTTSSATNTTDAQQVAQRQQRLMQQQLQTGQQVHIMSTPTPPPPLQPISTGATSMKSATKTVESAEQQPVVAKVNGTRSLLSPEIQTDNSMDTTDNNAKGNALLPPPPPQKSTKIDEDSNSAASTANSIMSSGGGVSTDGDGDNSLTSFEGILLNGMPHNLDIDNESIEEVKTTNGSTEKPKAKGMLADLLEKKVALKEPVINGVMSKEIRISEKGLEVVESKVDVSGDGIQTAEQTKQGLKRPAPAPTAPQEAKKICLNGEVKAEAVTESKSEPDNSSESASSVETATATTAATTTQTPVIVSAGSRQIIVTPGNIQQGQVVISQASGTPVKAQVLVQQAGQRQVIVQNQQPMLINSTAGGGQQLLLTQNNGQTFVVGAPQGLTQGQTFLLAPPSQQQGSNQKTIIILHQQGQKMGTPGQPMMVQLPRSAIQGGASGLQSLMLTQGAGGQMTVSLPGCSPIIARPVDASNSGAQQLLKVVAPAQVQRPPASVASTLSAAVATSTASPPVNSTSPGPSATTTTTAGAPTSTTSTTTPAQPVPTVPVSPYVCEWRGCMRIFKSANEVYMHACQSHCPTGPEDVQCLWERHCNNETMKAVAARRKQMAMSGKTEIPAPAQPPPHPGYAPNAALHAIKRHALEFVNPKELMQRTAAAGTTVASTATTSVTSSTTDAAPSIKTGPPVPQVTQTIRPIQQPADTNPSRRLSFQDDNEGPVTKSIRLTSSLILRNLVIYSNTGKRHLRSYEPHLASIALSNVESSRTIAQVLYDMNQASNQS</sequence>
<organism evidence="9 10">
    <name type="scientific">Cloeon dipterum</name>
    <dbReference type="NCBI Taxonomy" id="197152"/>
    <lineage>
        <taxon>Eukaryota</taxon>
        <taxon>Metazoa</taxon>
        <taxon>Ecdysozoa</taxon>
        <taxon>Arthropoda</taxon>
        <taxon>Hexapoda</taxon>
        <taxon>Insecta</taxon>
        <taxon>Pterygota</taxon>
        <taxon>Palaeoptera</taxon>
        <taxon>Ephemeroptera</taxon>
        <taxon>Pisciforma</taxon>
        <taxon>Baetidae</taxon>
        <taxon>Cloeon</taxon>
    </lineage>
</organism>
<comment type="caution">
    <text evidence="9">The sequence shown here is derived from an EMBL/GenBank/DDBJ whole genome shotgun (WGS) entry which is preliminary data.</text>
</comment>
<name>A0A8S1C244_9INSE</name>
<feature type="domain" description="ARID" evidence="7">
    <location>
        <begin position="281"/>
        <end position="373"/>
    </location>
</feature>
<dbReference type="Proteomes" id="UP000494165">
    <property type="component" value="Unassembled WGS sequence"/>
</dbReference>
<evidence type="ECO:0000256" key="6">
    <source>
        <dbReference type="SAM" id="MobiDB-lite"/>
    </source>
</evidence>
<evidence type="ECO:0000259" key="8">
    <source>
        <dbReference type="PROSITE" id="PS51526"/>
    </source>
</evidence>
<evidence type="ECO:0000256" key="2">
    <source>
        <dbReference type="ARBA" id="ARBA00023015"/>
    </source>
</evidence>
<dbReference type="PANTHER" id="PTHR22970">
    <property type="entry name" value="AT-RICH INTERACTIVE DOMAIN-CONTAINING PROTEIN 2"/>
    <property type="match status" value="1"/>
</dbReference>
<evidence type="ECO:0000313" key="9">
    <source>
        <dbReference type="EMBL" id="CAB3363152.1"/>
    </source>
</evidence>
<dbReference type="InterPro" id="IPR052406">
    <property type="entry name" value="Chromatin_Remodeling_Comp"/>
</dbReference>
<dbReference type="CDD" id="cd16866">
    <property type="entry name" value="ARID_ARID2"/>
    <property type="match status" value="1"/>
</dbReference>
<dbReference type="Pfam" id="PF02257">
    <property type="entry name" value="RFX_DNA_binding"/>
    <property type="match status" value="1"/>
</dbReference>
<dbReference type="SMART" id="SM01014">
    <property type="entry name" value="ARID"/>
    <property type="match status" value="1"/>
</dbReference>
<feature type="compositionally biased region" description="Basic and acidic residues" evidence="6">
    <location>
        <begin position="1547"/>
        <end position="1559"/>
    </location>
</feature>
<protein>
    <recommendedName>
        <fullName evidence="11">ARID domain-containing protein</fullName>
    </recommendedName>
</protein>
<feature type="coiled-coil region" evidence="5">
    <location>
        <begin position="16"/>
        <end position="78"/>
    </location>
</feature>
<dbReference type="SUPFAM" id="SSF46774">
    <property type="entry name" value="ARID-like"/>
    <property type="match status" value="1"/>
</dbReference>
<evidence type="ECO:0000259" key="7">
    <source>
        <dbReference type="PROSITE" id="PS51011"/>
    </source>
</evidence>
<dbReference type="PROSITE" id="PS00028">
    <property type="entry name" value="ZINC_FINGER_C2H2_1"/>
    <property type="match status" value="1"/>
</dbReference>
<keyword evidence="2" id="KW-0805">Transcription regulation</keyword>
<feature type="region of interest" description="Disordered" evidence="6">
    <location>
        <begin position="1788"/>
        <end position="1825"/>
    </location>
</feature>
<dbReference type="SUPFAM" id="SSF46785">
    <property type="entry name" value="Winged helix' DNA-binding domain"/>
    <property type="match status" value="1"/>
</dbReference>
<dbReference type="Pfam" id="PF01388">
    <property type="entry name" value="ARID"/>
    <property type="match status" value="1"/>
</dbReference>
<keyword evidence="1" id="KW-0156">Chromatin regulator</keyword>
<feature type="compositionally biased region" description="Polar residues" evidence="6">
    <location>
        <begin position="1404"/>
        <end position="1414"/>
    </location>
</feature>
<dbReference type="InterPro" id="IPR001606">
    <property type="entry name" value="ARID_dom"/>
</dbReference>
<feature type="region of interest" description="Disordered" evidence="6">
    <location>
        <begin position="1358"/>
        <end position="1427"/>
    </location>
</feature>
<dbReference type="PROSITE" id="PS51526">
    <property type="entry name" value="RFX_DBD"/>
    <property type="match status" value="1"/>
</dbReference>
<evidence type="ECO:0000256" key="1">
    <source>
        <dbReference type="ARBA" id="ARBA00022853"/>
    </source>
</evidence>
<dbReference type="InterPro" id="IPR011989">
    <property type="entry name" value="ARM-like"/>
</dbReference>
<feature type="region of interest" description="Disordered" evidence="6">
    <location>
        <begin position="1514"/>
        <end position="1576"/>
    </location>
</feature>
<dbReference type="Gene3D" id="3.30.930.10">
    <property type="entry name" value="Bira Bifunctional Protein, Domain 2"/>
    <property type="match status" value="1"/>
</dbReference>
<dbReference type="PANTHER" id="PTHR22970:SF14">
    <property type="entry name" value="AT-RICH INTERACTIVE DOMAIN-CONTAINING PROTEIN 2"/>
    <property type="match status" value="1"/>
</dbReference>
<feature type="region of interest" description="Disordered" evidence="6">
    <location>
        <begin position="563"/>
        <end position="692"/>
    </location>
</feature>
<dbReference type="InterPro" id="IPR036390">
    <property type="entry name" value="WH_DNA-bd_sf"/>
</dbReference>